<dbReference type="GO" id="GO:0003690">
    <property type="term" value="F:double-stranded DNA binding"/>
    <property type="evidence" value="ECO:0007669"/>
    <property type="project" value="InterPro"/>
</dbReference>
<organism evidence="9 10">
    <name type="scientific">Mucor lusitanicus CBS 277.49</name>
    <dbReference type="NCBI Taxonomy" id="747725"/>
    <lineage>
        <taxon>Eukaryota</taxon>
        <taxon>Fungi</taxon>
        <taxon>Fungi incertae sedis</taxon>
        <taxon>Mucoromycota</taxon>
        <taxon>Mucoromycotina</taxon>
        <taxon>Mucoromycetes</taxon>
        <taxon>Mucorales</taxon>
        <taxon>Mucorineae</taxon>
        <taxon>Mucoraceae</taxon>
        <taxon>Mucor</taxon>
    </lineage>
</organism>
<dbReference type="InterPro" id="IPR005647">
    <property type="entry name" value="Mnd1"/>
</dbReference>
<feature type="domain" description="Mnd1 HTH" evidence="7">
    <location>
        <begin position="14"/>
        <end position="72"/>
    </location>
</feature>
<dbReference type="PIRSF" id="PIRSF026991">
    <property type="entry name" value="Mnd1"/>
    <property type="match status" value="1"/>
</dbReference>
<reference evidence="9 10" key="1">
    <citation type="submission" date="2015-06" db="EMBL/GenBank/DDBJ databases">
        <title>Expansion of signal transduction pathways in fungi by whole-genome duplication.</title>
        <authorList>
            <consortium name="DOE Joint Genome Institute"/>
            <person name="Corrochano L.M."/>
            <person name="Kuo A."/>
            <person name="Marcet-Houben M."/>
            <person name="Polaino S."/>
            <person name="Salamov A."/>
            <person name="Villalobos J.M."/>
            <person name="Alvarez M.I."/>
            <person name="Avalos J."/>
            <person name="Benito E.P."/>
            <person name="Benoit I."/>
            <person name="Burger G."/>
            <person name="Camino L.P."/>
            <person name="Canovas D."/>
            <person name="Cerda-Olmedo E."/>
            <person name="Cheng J.-F."/>
            <person name="Dominguez A."/>
            <person name="Elias M."/>
            <person name="Eslava A.P."/>
            <person name="Glaser F."/>
            <person name="Grimwood J."/>
            <person name="Gutierrez G."/>
            <person name="Heitman J."/>
            <person name="Henrissat B."/>
            <person name="Iturriaga E.A."/>
            <person name="Lang B.F."/>
            <person name="Lavin J.L."/>
            <person name="Lee S."/>
            <person name="Li W."/>
            <person name="Lindquist E."/>
            <person name="Lopez-Garcia S."/>
            <person name="Luque E.M."/>
            <person name="Marcos A.T."/>
            <person name="Martin J."/>
            <person name="Mccluskey K."/>
            <person name="Medina H.R."/>
            <person name="Miralles-Duran A."/>
            <person name="Miyazaki A."/>
            <person name="Munoz-Torres E."/>
            <person name="Oguiza J.A."/>
            <person name="Ohm R."/>
            <person name="Olmedo M."/>
            <person name="Orejas M."/>
            <person name="Ortiz-Castellanos L."/>
            <person name="Pisabarro A.G."/>
            <person name="Rodriguez-Romero J."/>
            <person name="Ruiz-Herrera J."/>
            <person name="Ruiz-Vazquez R."/>
            <person name="Sanz C."/>
            <person name="Schackwitz W."/>
            <person name="Schmutz J."/>
            <person name="Shahriari M."/>
            <person name="Shelest E."/>
            <person name="Silva-Franco F."/>
            <person name="Soanes D."/>
            <person name="Syed K."/>
            <person name="Tagua V.G."/>
            <person name="Talbot N.J."/>
            <person name="Thon M."/>
            <person name="De Vries R.P."/>
            <person name="Wiebenga A."/>
            <person name="Yadav J.S."/>
            <person name="Braun E.L."/>
            <person name="Baker S."/>
            <person name="Garre V."/>
            <person name="Horwitz B."/>
            <person name="Torres-Martinez S."/>
            <person name="Idnurm A."/>
            <person name="Herrera-Estrella A."/>
            <person name="Gabaldon T."/>
            <person name="Grigoriev I.V."/>
        </authorList>
    </citation>
    <scope>NUCLEOTIDE SEQUENCE [LARGE SCALE GENOMIC DNA]</scope>
    <source>
        <strain evidence="9 10">CBS 277.49</strain>
    </source>
</reference>
<dbReference type="AlphaFoldDB" id="A0A168LX87"/>
<name>A0A168LX87_MUCCL</name>
<evidence type="ECO:0000259" key="8">
    <source>
        <dbReference type="Pfam" id="PF18517"/>
    </source>
</evidence>
<evidence type="ECO:0000256" key="1">
    <source>
        <dbReference type="ARBA" id="ARBA00004123"/>
    </source>
</evidence>
<comment type="function">
    <text evidence="5">Required for proper homologous chromosome pairing and efficient cross-over and intragenic recombination during meiosis.</text>
</comment>
<evidence type="ECO:0000313" key="10">
    <source>
        <dbReference type="Proteomes" id="UP000077051"/>
    </source>
</evidence>
<comment type="similarity">
    <text evidence="2 5">Belongs to the MND1 family.</text>
</comment>
<dbReference type="STRING" id="747725.A0A168LX87"/>
<dbReference type="Pfam" id="PF03962">
    <property type="entry name" value="Mnd1"/>
    <property type="match status" value="1"/>
</dbReference>
<keyword evidence="3 6" id="KW-0175">Coiled coil</keyword>
<evidence type="ECO:0000256" key="3">
    <source>
        <dbReference type="ARBA" id="ARBA00023054"/>
    </source>
</evidence>
<evidence type="ECO:0000256" key="5">
    <source>
        <dbReference type="PIRNR" id="PIRNR026991"/>
    </source>
</evidence>
<dbReference type="InterPro" id="IPR040661">
    <property type="entry name" value="LZ3wCH"/>
</dbReference>
<dbReference type="OrthoDB" id="273345at2759"/>
<protein>
    <recommendedName>
        <fullName evidence="5">Meiotic nuclear division protein 1</fullName>
    </recommendedName>
</protein>
<dbReference type="Proteomes" id="UP000077051">
    <property type="component" value="Unassembled WGS sequence"/>
</dbReference>
<gene>
    <name evidence="9" type="ORF">MUCCIDRAFT_110954</name>
</gene>
<evidence type="ECO:0000259" key="7">
    <source>
        <dbReference type="Pfam" id="PF03962"/>
    </source>
</evidence>
<dbReference type="GO" id="GO:0007131">
    <property type="term" value="P:reciprocal meiotic recombination"/>
    <property type="evidence" value="ECO:0007669"/>
    <property type="project" value="InterPro"/>
</dbReference>
<sequence length="202" mass="23509">MAKGLSVDEKRKRILSLFHDSGEFYQLKDIEKLGVKKGVTSQSIKDILMGLVDDGLVTTDKIGTSNYFWSYPSAVIQTKRNKLQELTSSVEKQEEKNKRLEQLIQEATQDRQETDERAQLLAELKQEQATTRELQAELQKYRENDPELYHKKAKASKIAKEATNRWTESIWEMQSYCVNKFGMERQLFDQTFGIKDDFDTVD</sequence>
<feature type="coiled-coil region" evidence="6">
    <location>
        <begin position="76"/>
        <end position="144"/>
    </location>
</feature>
<comment type="caution">
    <text evidence="9">The sequence shown here is derived from an EMBL/GenBank/DDBJ whole genome shotgun (WGS) entry which is preliminary data.</text>
</comment>
<dbReference type="Pfam" id="PF18517">
    <property type="entry name" value="LZ3wCH"/>
    <property type="match status" value="1"/>
</dbReference>
<proteinExistence type="inferred from homology"/>
<keyword evidence="4 5" id="KW-0539">Nucleus</keyword>
<keyword evidence="10" id="KW-1185">Reference proteome</keyword>
<dbReference type="InterPro" id="IPR040453">
    <property type="entry name" value="Mnd1_HTH"/>
</dbReference>
<dbReference type="VEuPathDB" id="FungiDB:MUCCIDRAFT_110954"/>
<dbReference type="EMBL" id="AMYB01000004">
    <property type="protein sequence ID" value="OAD04074.1"/>
    <property type="molecule type" value="Genomic_DNA"/>
</dbReference>
<evidence type="ECO:0000313" key="9">
    <source>
        <dbReference type="EMBL" id="OAD04074.1"/>
    </source>
</evidence>
<evidence type="ECO:0000256" key="4">
    <source>
        <dbReference type="ARBA" id="ARBA00023242"/>
    </source>
</evidence>
<accession>A0A168LX87</accession>
<comment type="subcellular location">
    <subcellularLocation>
        <location evidence="1 5">Nucleus</location>
    </subcellularLocation>
</comment>
<dbReference type="GO" id="GO:0005634">
    <property type="term" value="C:nucleus"/>
    <property type="evidence" value="ECO:0007669"/>
    <property type="project" value="UniProtKB-SubCell"/>
</dbReference>
<evidence type="ECO:0000256" key="2">
    <source>
        <dbReference type="ARBA" id="ARBA00005981"/>
    </source>
</evidence>
<feature type="domain" description="Leucine zipper with capping helix" evidence="8">
    <location>
        <begin position="149"/>
        <end position="200"/>
    </location>
</feature>
<evidence type="ECO:0000256" key="6">
    <source>
        <dbReference type="SAM" id="Coils"/>
    </source>
</evidence>